<evidence type="ECO:0000256" key="5">
    <source>
        <dbReference type="ARBA" id="ARBA00023172"/>
    </source>
</evidence>
<keyword evidence="3" id="KW-0815">Transposition</keyword>
<dbReference type="PANTHER" id="PTHR30405:SF25">
    <property type="entry name" value="RNA-GUIDED DNA ENDONUCLEASE INSQ-RELATED"/>
    <property type="match status" value="1"/>
</dbReference>
<comment type="similarity">
    <text evidence="1">In the C-terminal section; belongs to the transposase 35 family.</text>
</comment>
<keyword evidence="4" id="KW-0238">DNA-binding</keyword>
<feature type="domain" description="Cas12f1-like TNB" evidence="8">
    <location>
        <begin position="184"/>
        <end position="249"/>
    </location>
</feature>
<dbReference type="EMBL" id="JAEOAH010000008">
    <property type="protein sequence ID" value="MBK3494982.1"/>
    <property type="molecule type" value="Genomic_DNA"/>
</dbReference>
<evidence type="ECO:0000259" key="8">
    <source>
        <dbReference type="Pfam" id="PF07282"/>
    </source>
</evidence>
<evidence type="ECO:0000256" key="1">
    <source>
        <dbReference type="ARBA" id="ARBA00008761"/>
    </source>
</evidence>
<dbReference type="Pfam" id="PF07282">
    <property type="entry name" value="Cas12f1-like_TNB"/>
    <property type="match status" value="1"/>
</dbReference>
<sequence length="254" mass="29690">MGVVKTYKTLPKLPRGEKYSNPRISYDGRNWFLSVGYEIEYEKVELTDEKLGIDVGVKELAVVSNGKFYKNVNKTKEVKRLEQKLKREQKQLSRKIEANIIGHTKNRKPIYKTPLKDTKNIQKQNAEIRQLHKKLTDIRTNHLHQCSNEIVKTKPSRIVMECLNIKGMMKNKHLSKAIAKQKLYEFKRQIQYKCQKYGIEFIEADKWFPSSKTCSCCGQIKSDLKLKDRLYVCSCGLELDRDLNASINLENYPI</sequence>
<dbReference type="NCBIfam" id="TIGR01766">
    <property type="entry name" value="IS200/IS605 family accessory protein TnpB-like domain"/>
    <property type="match status" value="1"/>
</dbReference>
<name>A0ABS1H773_9BACL</name>
<comment type="caution">
    <text evidence="9">The sequence shown here is derived from an EMBL/GenBank/DDBJ whole genome shotgun (WGS) entry which is preliminary data.</text>
</comment>
<feature type="coiled-coil region" evidence="6">
    <location>
        <begin position="71"/>
        <end position="141"/>
    </location>
</feature>
<dbReference type="Pfam" id="PF01385">
    <property type="entry name" value="OrfB_IS605"/>
    <property type="match status" value="1"/>
</dbReference>
<evidence type="ECO:0000313" key="9">
    <source>
        <dbReference type="EMBL" id="MBK3494982.1"/>
    </source>
</evidence>
<dbReference type="InterPro" id="IPR001959">
    <property type="entry name" value="Transposase"/>
</dbReference>
<evidence type="ECO:0000256" key="4">
    <source>
        <dbReference type="ARBA" id="ARBA00023125"/>
    </source>
</evidence>
<feature type="domain" description="Probable transposase IS891/IS1136/IS1341" evidence="7">
    <location>
        <begin position="37"/>
        <end position="171"/>
    </location>
</feature>
<evidence type="ECO:0000256" key="3">
    <source>
        <dbReference type="ARBA" id="ARBA00022578"/>
    </source>
</evidence>
<evidence type="ECO:0000259" key="7">
    <source>
        <dbReference type="Pfam" id="PF01385"/>
    </source>
</evidence>
<proteinExistence type="inferred from homology"/>
<organism evidence="9 10">
    <name type="scientific">Viridibacillus soli</name>
    <dbReference type="NCBI Taxonomy" id="2798301"/>
    <lineage>
        <taxon>Bacteria</taxon>
        <taxon>Bacillati</taxon>
        <taxon>Bacillota</taxon>
        <taxon>Bacilli</taxon>
        <taxon>Bacillales</taxon>
        <taxon>Caryophanaceae</taxon>
        <taxon>Viridibacillus</taxon>
    </lineage>
</organism>
<dbReference type="Proteomes" id="UP000618943">
    <property type="component" value="Unassembled WGS sequence"/>
</dbReference>
<keyword evidence="10" id="KW-1185">Reference proteome</keyword>
<dbReference type="PANTHER" id="PTHR30405">
    <property type="entry name" value="TRANSPOSASE"/>
    <property type="match status" value="1"/>
</dbReference>
<accession>A0ABS1H773</accession>
<comment type="similarity">
    <text evidence="2">In the N-terminal section; belongs to the transposase 2 family.</text>
</comment>
<evidence type="ECO:0000256" key="2">
    <source>
        <dbReference type="ARBA" id="ARBA00011044"/>
    </source>
</evidence>
<protein>
    <submittedName>
        <fullName evidence="9">Transposase</fullName>
    </submittedName>
</protein>
<reference evidence="9 10" key="1">
    <citation type="submission" date="2020-12" db="EMBL/GenBank/DDBJ databases">
        <title>YIM B01967 draft genome.</title>
        <authorList>
            <person name="Yan X."/>
        </authorList>
    </citation>
    <scope>NUCLEOTIDE SEQUENCE [LARGE SCALE GENOMIC DNA]</scope>
    <source>
        <strain evidence="9 10">YIM B01967</strain>
    </source>
</reference>
<dbReference type="InterPro" id="IPR010095">
    <property type="entry name" value="Cas12f1-like_TNB"/>
</dbReference>
<keyword evidence="5" id="KW-0233">DNA recombination</keyword>
<evidence type="ECO:0000313" key="10">
    <source>
        <dbReference type="Proteomes" id="UP000618943"/>
    </source>
</evidence>
<dbReference type="InterPro" id="IPR051399">
    <property type="entry name" value="RNA-guided_DNA_endo/Transpos"/>
</dbReference>
<dbReference type="NCBIfam" id="NF040570">
    <property type="entry name" value="guided_TnpB"/>
    <property type="match status" value="1"/>
</dbReference>
<evidence type="ECO:0000256" key="6">
    <source>
        <dbReference type="SAM" id="Coils"/>
    </source>
</evidence>
<gene>
    <name evidence="9" type="ORF">JFL43_08925</name>
</gene>
<keyword evidence="6" id="KW-0175">Coiled coil</keyword>